<keyword evidence="3" id="KW-1185">Reference proteome</keyword>
<dbReference type="AlphaFoldDB" id="N1PFJ1"/>
<protein>
    <recommendedName>
        <fullName evidence="4">NAD(P)-binding protein</fullName>
    </recommendedName>
</protein>
<reference evidence="2 3" key="2">
    <citation type="journal article" date="2012" name="PLoS Pathog.">
        <title>Diverse lifestyles and strategies of plant pathogenesis encoded in the genomes of eighteen Dothideomycetes fungi.</title>
        <authorList>
            <person name="Ohm R.A."/>
            <person name="Feau N."/>
            <person name="Henrissat B."/>
            <person name="Schoch C.L."/>
            <person name="Horwitz B.A."/>
            <person name="Barry K.W."/>
            <person name="Condon B.J."/>
            <person name="Copeland A.C."/>
            <person name="Dhillon B."/>
            <person name="Glaser F."/>
            <person name="Hesse C.N."/>
            <person name="Kosti I."/>
            <person name="LaButti K."/>
            <person name="Lindquist E.A."/>
            <person name="Lucas S."/>
            <person name="Salamov A.A."/>
            <person name="Bradshaw R.E."/>
            <person name="Ciuffetti L."/>
            <person name="Hamelin R.C."/>
            <person name="Kema G.H.J."/>
            <person name="Lawrence C."/>
            <person name="Scott J.A."/>
            <person name="Spatafora J.W."/>
            <person name="Turgeon B.G."/>
            <person name="de Wit P.J.G.M."/>
            <person name="Zhong S."/>
            <person name="Goodwin S.B."/>
            <person name="Grigoriev I.V."/>
        </authorList>
    </citation>
    <scope>NUCLEOTIDE SEQUENCE [LARGE SCALE GENOMIC DNA]</scope>
    <source>
        <strain evidence="3">NZE10 / CBS 128990</strain>
    </source>
</reference>
<organism evidence="2 3">
    <name type="scientific">Dothistroma septosporum (strain NZE10 / CBS 128990)</name>
    <name type="common">Red band needle blight fungus</name>
    <name type="synonym">Mycosphaerella pini</name>
    <dbReference type="NCBI Taxonomy" id="675120"/>
    <lineage>
        <taxon>Eukaryota</taxon>
        <taxon>Fungi</taxon>
        <taxon>Dikarya</taxon>
        <taxon>Ascomycota</taxon>
        <taxon>Pezizomycotina</taxon>
        <taxon>Dothideomycetes</taxon>
        <taxon>Dothideomycetidae</taxon>
        <taxon>Mycosphaerellales</taxon>
        <taxon>Mycosphaerellaceae</taxon>
        <taxon>Dothistroma</taxon>
    </lineage>
</organism>
<evidence type="ECO:0000256" key="1">
    <source>
        <dbReference type="ARBA" id="ARBA00004685"/>
    </source>
</evidence>
<dbReference type="EMBL" id="KB446543">
    <property type="protein sequence ID" value="EME40874.1"/>
    <property type="molecule type" value="Genomic_DNA"/>
</dbReference>
<name>N1PFJ1_DOTSN</name>
<dbReference type="InterPro" id="IPR036291">
    <property type="entry name" value="NAD(P)-bd_dom_sf"/>
</dbReference>
<dbReference type="STRING" id="675120.N1PFJ1"/>
<proteinExistence type="predicted"/>
<accession>N1PFJ1</accession>
<evidence type="ECO:0000313" key="3">
    <source>
        <dbReference type="Proteomes" id="UP000016933"/>
    </source>
</evidence>
<comment type="pathway">
    <text evidence="1">Mycotoxin biosynthesis.</text>
</comment>
<dbReference type="PANTHER" id="PTHR43431:SF7">
    <property type="entry name" value="OXIDOREDUCTASE, SHORT CHAIN DEHYDROGENASE_REDUCTASE FAMILY (AFU_ORTHOLOGUE AFUA_5G14000)"/>
    <property type="match status" value="1"/>
</dbReference>
<reference evidence="3" key="1">
    <citation type="journal article" date="2012" name="PLoS Genet.">
        <title>The genomes of the fungal plant pathogens Cladosporium fulvum and Dothistroma septosporum reveal adaptation to different hosts and lifestyles but also signatures of common ancestry.</title>
        <authorList>
            <person name="de Wit P.J.G.M."/>
            <person name="van der Burgt A."/>
            <person name="Oekmen B."/>
            <person name="Stergiopoulos I."/>
            <person name="Abd-Elsalam K.A."/>
            <person name="Aerts A.L."/>
            <person name="Bahkali A.H."/>
            <person name="Beenen H.G."/>
            <person name="Chettri P."/>
            <person name="Cox M.P."/>
            <person name="Datema E."/>
            <person name="de Vries R.P."/>
            <person name="Dhillon B."/>
            <person name="Ganley A.R."/>
            <person name="Griffiths S.A."/>
            <person name="Guo Y."/>
            <person name="Hamelin R.C."/>
            <person name="Henrissat B."/>
            <person name="Kabir M.S."/>
            <person name="Jashni M.K."/>
            <person name="Kema G."/>
            <person name="Klaubauf S."/>
            <person name="Lapidus A."/>
            <person name="Levasseur A."/>
            <person name="Lindquist E."/>
            <person name="Mehrabi R."/>
            <person name="Ohm R.A."/>
            <person name="Owen T.J."/>
            <person name="Salamov A."/>
            <person name="Schwelm A."/>
            <person name="Schijlen E."/>
            <person name="Sun H."/>
            <person name="van den Burg H.A."/>
            <person name="van Ham R.C.H.J."/>
            <person name="Zhang S."/>
            <person name="Goodwin S.B."/>
            <person name="Grigoriev I.V."/>
            <person name="Collemare J."/>
            <person name="Bradshaw R.E."/>
        </authorList>
    </citation>
    <scope>NUCLEOTIDE SEQUENCE [LARGE SCALE GENOMIC DNA]</scope>
    <source>
        <strain evidence="3">NZE10 / CBS 128990</strain>
    </source>
</reference>
<dbReference type="HOGENOM" id="CLU_010194_17_1_1"/>
<dbReference type="Gene3D" id="3.40.50.720">
    <property type="entry name" value="NAD(P)-binding Rossmann-like Domain"/>
    <property type="match status" value="1"/>
</dbReference>
<dbReference type="eggNOG" id="KOG1014">
    <property type="taxonomic scope" value="Eukaryota"/>
</dbReference>
<evidence type="ECO:0000313" key="2">
    <source>
        <dbReference type="EMBL" id="EME40874.1"/>
    </source>
</evidence>
<dbReference type="Proteomes" id="UP000016933">
    <property type="component" value="Unassembled WGS sequence"/>
</dbReference>
<dbReference type="OMA" id="HLPWDPI"/>
<dbReference type="PANTHER" id="PTHR43431">
    <property type="entry name" value="OXIDOREDUCTASE, SHORT CHAIN DEHYDROGENASE/REDUCTASE FAMILY (AFU_ORTHOLOGUE AFUA_5G14000)"/>
    <property type="match status" value="1"/>
</dbReference>
<dbReference type="Pfam" id="PF00106">
    <property type="entry name" value="adh_short"/>
    <property type="match status" value="1"/>
</dbReference>
<evidence type="ECO:0008006" key="4">
    <source>
        <dbReference type="Google" id="ProtNLM"/>
    </source>
</evidence>
<gene>
    <name evidence="2" type="ORF">DOTSEDRAFT_74433</name>
</gene>
<dbReference type="SUPFAM" id="SSF51735">
    <property type="entry name" value="NAD(P)-binding Rossmann-fold domains"/>
    <property type="match status" value="1"/>
</dbReference>
<dbReference type="InterPro" id="IPR002347">
    <property type="entry name" value="SDR_fam"/>
</dbReference>
<sequence length="248" mass="27007">MSTHGSLVVFGSGPGIGRNVAALFAERGFSQIVLLSRNTDRLKEDADFVKSKASSAEVINVKIDLSSSDSVRKALEEVDDRLGNAPVEAVLYNAARVGKSEILKFPAEDLKQDLQITVVSLYITAQWALPKLLDTSKNSSYHTPAFLVTSGGLYKNPFPNLFSLSAGKAGQYNLVHSMHKEFQPQGVHCALIVVEGFVKDDAKVTTARHIAEKAWELYDQPKEKGDLDVHIVDPDYAKAMGTRNSDGS</sequence>